<sequence>MRHAIVTAGAKGLGRKVTEALLQEGYIVTVSYRNDEQAVHHLREELGMDETRLFAVQADVTHQEDIEQLFTVAIERFGRLDVLVNNAGPYIFERKKIHDYSTEEWNEMINGNLTAMFTMLKQALPQMRKQQYGRIIAYGFQDVGNAPGWLYRGAYGAAKTGLASLIKTVSIEEAEHGITANMVCPGMIVDDWKEGTIAESKKYHDPHTPIGRSGTGEDIARTVLYFASEDADMVTGTIIEVTGGVDVIHRRRHE</sequence>
<dbReference type="GO" id="GO:0008206">
    <property type="term" value="P:bile acid metabolic process"/>
    <property type="evidence" value="ECO:0007669"/>
    <property type="project" value="UniProtKB-ARBA"/>
</dbReference>
<evidence type="ECO:0000313" key="5">
    <source>
        <dbReference type="Proteomes" id="UP000198853"/>
    </source>
</evidence>
<reference evidence="4 5" key="1">
    <citation type="submission" date="2016-10" db="EMBL/GenBank/DDBJ databases">
        <authorList>
            <person name="de Groot N.N."/>
        </authorList>
    </citation>
    <scope>NUCLEOTIDE SEQUENCE [LARGE SCALE GENOMIC DNA]</scope>
    <source>
        <strain evidence="4 5">DSM 21771</strain>
    </source>
</reference>
<evidence type="ECO:0000256" key="1">
    <source>
        <dbReference type="ARBA" id="ARBA00006484"/>
    </source>
</evidence>
<evidence type="ECO:0000256" key="2">
    <source>
        <dbReference type="ARBA" id="ARBA00011881"/>
    </source>
</evidence>
<proteinExistence type="inferred from homology"/>
<dbReference type="PRINTS" id="PR00081">
    <property type="entry name" value="GDHRDH"/>
</dbReference>
<evidence type="ECO:0000256" key="3">
    <source>
        <dbReference type="ARBA" id="ARBA00023002"/>
    </source>
</evidence>
<dbReference type="PROSITE" id="PS00061">
    <property type="entry name" value="ADH_SHORT"/>
    <property type="match status" value="1"/>
</dbReference>
<dbReference type="PANTHER" id="PTHR43639">
    <property type="entry name" value="OXIDOREDUCTASE, SHORT-CHAIN DEHYDROGENASE/REDUCTASE FAMILY (AFU_ORTHOLOGUE AFUA_5G02870)"/>
    <property type="match status" value="1"/>
</dbReference>
<dbReference type="Proteomes" id="UP000198853">
    <property type="component" value="Unassembled WGS sequence"/>
</dbReference>
<dbReference type="AlphaFoldDB" id="A0A1G8NFB6"/>
<dbReference type="InterPro" id="IPR036291">
    <property type="entry name" value="NAD(P)-bd_dom_sf"/>
</dbReference>
<dbReference type="FunFam" id="3.40.50.720:FF:000084">
    <property type="entry name" value="Short-chain dehydrogenase reductase"/>
    <property type="match status" value="1"/>
</dbReference>
<name>A0A1G8NFB6_9BACI</name>
<keyword evidence="5" id="KW-1185">Reference proteome</keyword>
<protein>
    <submittedName>
        <fullName evidence="4">3-oxoacyl-[acyl-carrier protein] reductase</fullName>
    </submittedName>
</protein>
<dbReference type="Gene3D" id="3.40.50.720">
    <property type="entry name" value="NAD(P)-binding Rossmann-like Domain"/>
    <property type="match status" value="1"/>
</dbReference>
<evidence type="ECO:0000313" key="4">
    <source>
        <dbReference type="EMBL" id="SDI78210.1"/>
    </source>
</evidence>
<dbReference type="GO" id="GO:0016491">
    <property type="term" value="F:oxidoreductase activity"/>
    <property type="evidence" value="ECO:0007669"/>
    <property type="project" value="UniProtKB-KW"/>
</dbReference>
<dbReference type="PANTHER" id="PTHR43639:SF1">
    <property type="entry name" value="SHORT-CHAIN DEHYDROGENASE_REDUCTASE FAMILY PROTEIN"/>
    <property type="match status" value="1"/>
</dbReference>
<organism evidence="4 5">
    <name type="scientific">Natribacillus halophilus</name>
    <dbReference type="NCBI Taxonomy" id="549003"/>
    <lineage>
        <taxon>Bacteria</taxon>
        <taxon>Bacillati</taxon>
        <taxon>Bacillota</taxon>
        <taxon>Bacilli</taxon>
        <taxon>Bacillales</taxon>
        <taxon>Bacillaceae</taxon>
        <taxon>Natribacillus</taxon>
    </lineage>
</organism>
<dbReference type="OrthoDB" id="9803333at2"/>
<dbReference type="RefSeq" id="WP_090397954.1">
    <property type="nucleotide sequence ID" value="NZ_FNEN01000006.1"/>
</dbReference>
<dbReference type="Pfam" id="PF13561">
    <property type="entry name" value="adh_short_C2"/>
    <property type="match status" value="1"/>
</dbReference>
<dbReference type="EMBL" id="FNEN01000006">
    <property type="protein sequence ID" value="SDI78210.1"/>
    <property type="molecule type" value="Genomic_DNA"/>
</dbReference>
<dbReference type="PRINTS" id="PR00080">
    <property type="entry name" value="SDRFAMILY"/>
</dbReference>
<dbReference type="CDD" id="cd05233">
    <property type="entry name" value="SDR_c"/>
    <property type="match status" value="1"/>
</dbReference>
<gene>
    <name evidence="4" type="ORF">SAMN04488123_10621</name>
</gene>
<dbReference type="SUPFAM" id="SSF51735">
    <property type="entry name" value="NAD(P)-binding Rossmann-fold domains"/>
    <property type="match status" value="1"/>
</dbReference>
<dbReference type="InterPro" id="IPR002347">
    <property type="entry name" value="SDR_fam"/>
</dbReference>
<comment type="similarity">
    <text evidence="1">Belongs to the short-chain dehydrogenases/reductases (SDR) family.</text>
</comment>
<dbReference type="InterPro" id="IPR020904">
    <property type="entry name" value="Sc_DH/Rdtase_CS"/>
</dbReference>
<keyword evidence="3" id="KW-0560">Oxidoreductase</keyword>
<comment type="subunit">
    <text evidence="2">Homotetramer.</text>
</comment>
<accession>A0A1G8NFB6</accession>